<evidence type="ECO:0000256" key="5">
    <source>
        <dbReference type="SAM" id="MobiDB-lite"/>
    </source>
</evidence>
<feature type="compositionally biased region" description="Basic residues" evidence="5">
    <location>
        <begin position="1"/>
        <end position="13"/>
    </location>
</feature>
<accession>A0AAV8ACA8</accession>
<comment type="subcellular location">
    <subcellularLocation>
        <location evidence="1">Endosome</location>
    </subcellularLocation>
</comment>
<protein>
    <submittedName>
        <fullName evidence="6">Charged multivesicular body protein 4c</fullName>
    </submittedName>
</protein>
<dbReference type="GO" id="GO:0006900">
    <property type="term" value="P:vesicle budding from membrane"/>
    <property type="evidence" value="ECO:0007669"/>
    <property type="project" value="TreeGrafter"/>
</dbReference>
<name>A0AAV8ACA8_9EUKA</name>
<feature type="compositionally biased region" description="Polar residues" evidence="5">
    <location>
        <begin position="189"/>
        <end position="198"/>
    </location>
</feature>
<dbReference type="AlphaFoldDB" id="A0AAV8ACA8"/>
<gene>
    <name evidence="6" type="ORF">M0812_06034</name>
</gene>
<evidence type="ECO:0000256" key="4">
    <source>
        <dbReference type="SAM" id="Coils"/>
    </source>
</evidence>
<dbReference type="GO" id="GO:0000815">
    <property type="term" value="C:ESCRT III complex"/>
    <property type="evidence" value="ECO:0007669"/>
    <property type="project" value="TreeGrafter"/>
</dbReference>
<dbReference type="Gene3D" id="1.10.287.1060">
    <property type="entry name" value="ESAT-6-like"/>
    <property type="match status" value="1"/>
</dbReference>
<feature type="region of interest" description="Disordered" evidence="5">
    <location>
        <begin position="180"/>
        <end position="222"/>
    </location>
</feature>
<dbReference type="GO" id="GO:0005771">
    <property type="term" value="C:multivesicular body"/>
    <property type="evidence" value="ECO:0007669"/>
    <property type="project" value="TreeGrafter"/>
</dbReference>
<dbReference type="Proteomes" id="UP001146793">
    <property type="component" value="Unassembled WGS sequence"/>
</dbReference>
<feature type="coiled-coil region" evidence="4">
    <location>
        <begin position="122"/>
        <end position="176"/>
    </location>
</feature>
<evidence type="ECO:0000313" key="7">
    <source>
        <dbReference type="Proteomes" id="UP001146793"/>
    </source>
</evidence>
<evidence type="ECO:0000256" key="2">
    <source>
        <dbReference type="ARBA" id="ARBA00006190"/>
    </source>
</evidence>
<proteinExistence type="inferred from homology"/>
<comment type="caution">
    <text evidence="6">The sequence shown here is derived from an EMBL/GenBank/DDBJ whole genome shotgun (WGS) entry which is preliminary data.</text>
</comment>
<feature type="compositionally biased region" description="Acidic residues" evidence="5">
    <location>
        <begin position="199"/>
        <end position="211"/>
    </location>
</feature>
<dbReference type="GO" id="GO:0032511">
    <property type="term" value="P:late endosome to vacuole transport via multivesicular body sorting pathway"/>
    <property type="evidence" value="ECO:0007669"/>
    <property type="project" value="TreeGrafter"/>
</dbReference>
<evidence type="ECO:0000256" key="1">
    <source>
        <dbReference type="ARBA" id="ARBA00004177"/>
    </source>
</evidence>
<dbReference type="PANTHER" id="PTHR22761">
    <property type="entry name" value="CHARGED MULTIVESICULAR BODY PROTEIN"/>
    <property type="match status" value="1"/>
</dbReference>
<comment type="similarity">
    <text evidence="2">Belongs to the SNF7 family.</text>
</comment>
<keyword evidence="3" id="KW-0967">Endosome</keyword>
<dbReference type="EMBL" id="JANTQA010000012">
    <property type="protein sequence ID" value="KAJ3449874.1"/>
    <property type="molecule type" value="Genomic_DNA"/>
</dbReference>
<organism evidence="6 7">
    <name type="scientific">Anaeramoeba flamelloides</name>
    <dbReference type="NCBI Taxonomy" id="1746091"/>
    <lineage>
        <taxon>Eukaryota</taxon>
        <taxon>Metamonada</taxon>
        <taxon>Anaeramoebidae</taxon>
        <taxon>Anaeramoeba</taxon>
    </lineage>
</organism>
<keyword evidence="4" id="KW-0175">Coiled coil</keyword>
<sequence length="222" mass="25826">MNLFGKKKKKKGKNTTETTKNSIIQLRETLNMLEKRENYLEKKIETELQHAKKNATKNRRSAIMALKRKKNYEQQIAKASNTRFSIEKQISMLEGASMNFEIMKSMKQGAQAMKNIQNEMSIDQVEDVMDEIQESFQIAEEISEAISQPFGDEFDEDELEEELNELEELGLDEQLTQINQEEVKLPNVPKTNLVSNNTQEEEEPEEESEDEELRKLAQSLEF</sequence>
<evidence type="ECO:0000256" key="3">
    <source>
        <dbReference type="ARBA" id="ARBA00022753"/>
    </source>
</evidence>
<dbReference type="PANTHER" id="PTHR22761:SF10">
    <property type="entry name" value="GH13992P"/>
    <property type="match status" value="1"/>
</dbReference>
<dbReference type="InterPro" id="IPR005024">
    <property type="entry name" value="Snf7_fam"/>
</dbReference>
<reference evidence="6" key="1">
    <citation type="submission" date="2022-08" db="EMBL/GenBank/DDBJ databases">
        <title>Novel sulphate-reducing endosymbionts in the free-living metamonad Anaeramoeba.</title>
        <authorList>
            <person name="Jerlstrom-Hultqvist J."/>
            <person name="Cepicka I."/>
            <person name="Gallot-Lavallee L."/>
            <person name="Salas-Leiva D."/>
            <person name="Curtis B.A."/>
            <person name="Zahonova K."/>
            <person name="Pipaliya S."/>
            <person name="Dacks J."/>
            <person name="Roger A.J."/>
        </authorList>
    </citation>
    <scope>NUCLEOTIDE SEQUENCE</scope>
    <source>
        <strain evidence="6">Busselton2</strain>
    </source>
</reference>
<dbReference type="Gene3D" id="6.10.250.1710">
    <property type="match status" value="1"/>
</dbReference>
<dbReference type="GO" id="GO:0009898">
    <property type="term" value="C:cytoplasmic side of plasma membrane"/>
    <property type="evidence" value="ECO:0007669"/>
    <property type="project" value="TreeGrafter"/>
</dbReference>
<evidence type="ECO:0000313" key="6">
    <source>
        <dbReference type="EMBL" id="KAJ3449874.1"/>
    </source>
</evidence>
<feature type="region of interest" description="Disordered" evidence="5">
    <location>
        <begin position="1"/>
        <end position="20"/>
    </location>
</feature>
<dbReference type="Pfam" id="PF03357">
    <property type="entry name" value="Snf7"/>
    <property type="match status" value="1"/>
</dbReference>